<evidence type="ECO:0000313" key="1">
    <source>
        <dbReference type="EMBL" id="MBB6357737.1"/>
    </source>
</evidence>
<name>A0A7X0FDH0_9HYPH</name>
<proteinExistence type="predicted"/>
<gene>
    <name evidence="1" type="ORF">GGR00_005561</name>
</gene>
<sequence>MDVVGKPFLERKGAGRALMKEVLTLVQIQHQGESVIASLGGFALEYSGGRLSKDSYRYNTVLMPSGRDDAIVVHM</sequence>
<reference evidence="1 2" key="1">
    <citation type="submission" date="2020-08" db="EMBL/GenBank/DDBJ databases">
        <title>Genomic Encyclopedia of Type Strains, Phase IV (KMG-IV): sequencing the most valuable type-strain genomes for metagenomic binning, comparative biology and taxonomic classification.</title>
        <authorList>
            <person name="Goeker M."/>
        </authorList>
    </citation>
    <scope>NUCLEOTIDE SEQUENCE [LARGE SCALE GENOMIC DNA]</scope>
    <source>
        <strain evidence="1 2">DSM 7051</strain>
    </source>
</reference>
<protein>
    <submittedName>
        <fullName evidence="1">Uncharacterized protein</fullName>
    </submittedName>
</protein>
<organism evidence="1 2">
    <name type="scientific">Aminobacter aganoensis</name>
    <dbReference type="NCBI Taxonomy" id="83264"/>
    <lineage>
        <taxon>Bacteria</taxon>
        <taxon>Pseudomonadati</taxon>
        <taxon>Pseudomonadota</taxon>
        <taxon>Alphaproteobacteria</taxon>
        <taxon>Hyphomicrobiales</taxon>
        <taxon>Phyllobacteriaceae</taxon>
        <taxon>Aminobacter</taxon>
    </lineage>
</organism>
<dbReference type="EMBL" id="JACHOU010000030">
    <property type="protein sequence ID" value="MBB6357737.1"/>
    <property type="molecule type" value="Genomic_DNA"/>
</dbReference>
<dbReference type="AlphaFoldDB" id="A0A7X0FDH0"/>
<dbReference type="RefSeq" id="WP_184702580.1">
    <property type="nucleotide sequence ID" value="NZ_BAABEG010000002.1"/>
</dbReference>
<evidence type="ECO:0000313" key="2">
    <source>
        <dbReference type="Proteomes" id="UP000536262"/>
    </source>
</evidence>
<keyword evidence="2" id="KW-1185">Reference proteome</keyword>
<comment type="caution">
    <text evidence="1">The sequence shown here is derived from an EMBL/GenBank/DDBJ whole genome shotgun (WGS) entry which is preliminary data.</text>
</comment>
<accession>A0A7X0FDH0</accession>
<dbReference type="Proteomes" id="UP000536262">
    <property type="component" value="Unassembled WGS sequence"/>
</dbReference>